<comment type="caution">
    <text evidence="1">The sequence shown here is derived from an EMBL/GenBank/DDBJ whole genome shotgun (WGS) entry which is preliminary data.</text>
</comment>
<proteinExistence type="predicted"/>
<protein>
    <submittedName>
        <fullName evidence="1">Uncharacterized protein</fullName>
    </submittedName>
</protein>
<dbReference type="Proteomes" id="UP001153334">
    <property type="component" value="Unassembled WGS sequence"/>
</dbReference>
<gene>
    <name evidence="1" type="ORF">ONZ43_g986</name>
</gene>
<accession>A0ACC2J6I6</accession>
<name>A0ACC2J6I6_9PEZI</name>
<reference evidence="1" key="1">
    <citation type="submission" date="2022-11" db="EMBL/GenBank/DDBJ databases">
        <title>Genome Sequence of Nemania bipapillata.</title>
        <authorList>
            <person name="Buettner E."/>
        </authorList>
    </citation>
    <scope>NUCLEOTIDE SEQUENCE</scope>
    <source>
        <strain evidence="1">CP14</strain>
    </source>
</reference>
<evidence type="ECO:0000313" key="1">
    <source>
        <dbReference type="EMBL" id="KAJ8122948.1"/>
    </source>
</evidence>
<sequence length="194" mass="21300">MSQETSSTVVFPSYYSRTWGKEMLDRVQIWEAARATSAATSFFEPMEIDGRLFADGATGANNPIYELWAEASSVYSLYDGWKLEDHLKCLVSIGTGLPSRRPFGPGLMDVAAALKAIATESESKAQQFQRQHLSLVQNSISFRFNVVDGLQGVGLEAADRLAEIDATTDQYCASVPVMQQIESCASKLREKPSS</sequence>
<evidence type="ECO:0000313" key="2">
    <source>
        <dbReference type="Proteomes" id="UP001153334"/>
    </source>
</evidence>
<keyword evidence="2" id="KW-1185">Reference proteome</keyword>
<dbReference type="EMBL" id="JAPESX010000147">
    <property type="protein sequence ID" value="KAJ8122948.1"/>
    <property type="molecule type" value="Genomic_DNA"/>
</dbReference>
<organism evidence="1 2">
    <name type="scientific">Nemania bipapillata</name>
    <dbReference type="NCBI Taxonomy" id="110536"/>
    <lineage>
        <taxon>Eukaryota</taxon>
        <taxon>Fungi</taxon>
        <taxon>Dikarya</taxon>
        <taxon>Ascomycota</taxon>
        <taxon>Pezizomycotina</taxon>
        <taxon>Sordariomycetes</taxon>
        <taxon>Xylariomycetidae</taxon>
        <taxon>Xylariales</taxon>
        <taxon>Xylariaceae</taxon>
        <taxon>Nemania</taxon>
    </lineage>
</organism>